<sequence length="184" mass="20641">MKVPSNRRLAKHLGVSETAVRKAEKAGRIHREPDGSWDLDKVLANWSANTDDVQQRSAQPKGMKPTPTAAVNSVRETLQQSGQGAGAGGMTFMQAKTADMVLRAQLRKIELEEKKGSLIDREQTLAKVFQLARQSRDAWQNWPARVSSRMAAELDVDDHTMHICLERYVREHLEELSIAKLTLD</sequence>
<keyword evidence="3" id="KW-1185">Reference proteome</keyword>
<evidence type="ECO:0000313" key="3">
    <source>
        <dbReference type="Proteomes" id="UP000194003"/>
    </source>
</evidence>
<protein>
    <submittedName>
        <fullName evidence="2">Putative bacteriophage-like protein</fullName>
    </submittedName>
</protein>
<dbReference type="AlphaFoldDB" id="A0A1Y2K9E1"/>
<dbReference type="EMBL" id="LVJN01000014">
    <property type="protein sequence ID" value="OSM07365.1"/>
    <property type="molecule type" value="Genomic_DNA"/>
</dbReference>
<gene>
    <name evidence="2" type="ORF">MAIT1_04692</name>
</gene>
<feature type="compositionally biased region" description="Basic and acidic residues" evidence="1">
    <location>
        <begin position="19"/>
        <end position="34"/>
    </location>
</feature>
<comment type="caution">
    <text evidence="2">The sequence shown here is derived from an EMBL/GenBank/DDBJ whole genome shotgun (WGS) entry which is preliminary data.</text>
</comment>
<dbReference type="OrthoDB" id="6050435at2"/>
<evidence type="ECO:0000313" key="2">
    <source>
        <dbReference type="EMBL" id="OSM07365.1"/>
    </source>
</evidence>
<evidence type="ECO:0000256" key="1">
    <source>
        <dbReference type="SAM" id="MobiDB-lite"/>
    </source>
</evidence>
<dbReference type="STRING" id="1434232.MAIT1_04692"/>
<dbReference type="RefSeq" id="WP_085440379.1">
    <property type="nucleotide sequence ID" value="NZ_LVJN01000014.1"/>
</dbReference>
<name>A0A1Y2K9E1_9PROT</name>
<organism evidence="2 3">
    <name type="scientific">Magnetofaba australis IT-1</name>
    <dbReference type="NCBI Taxonomy" id="1434232"/>
    <lineage>
        <taxon>Bacteria</taxon>
        <taxon>Pseudomonadati</taxon>
        <taxon>Pseudomonadota</taxon>
        <taxon>Magnetococcia</taxon>
        <taxon>Magnetococcales</taxon>
        <taxon>Magnetococcaceae</taxon>
        <taxon>Magnetofaba</taxon>
    </lineage>
</organism>
<proteinExistence type="predicted"/>
<reference evidence="2 3" key="1">
    <citation type="journal article" date="2016" name="BMC Genomics">
        <title>Combined genomic and structural analyses of a cultured magnetotactic bacterium reveals its niche adaptation to a dynamic environment.</title>
        <authorList>
            <person name="Araujo A.C."/>
            <person name="Morillo V."/>
            <person name="Cypriano J."/>
            <person name="Teixeira L.C."/>
            <person name="Leao P."/>
            <person name="Lyra S."/>
            <person name="Almeida L.G."/>
            <person name="Bazylinski D.A."/>
            <person name="Vasconcellos A.T."/>
            <person name="Abreu F."/>
            <person name="Lins U."/>
        </authorList>
    </citation>
    <scope>NUCLEOTIDE SEQUENCE [LARGE SCALE GENOMIC DNA]</scope>
    <source>
        <strain evidence="2 3">IT-1</strain>
    </source>
</reference>
<feature type="region of interest" description="Disordered" evidence="1">
    <location>
        <begin position="1"/>
        <end position="34"/>
    </location>
</feature>
<accession>A0A1Y2K9E1</accession>
<feature type="region of interest" description="Disordered" evidence="1">
    <location>
        <begin position="50"/>
        <end position="69"/>
    </location>
</feature>
<dbReference type="Proteomes" id="UP000194003">
    <property type="component" value="Unassembled WGS sequence"/>
</dbReference>